<comment type="caution">
    <text evidence="2">The sequence shown here is derived from an EMBL/GenBank/DDBJ whole genome shotgun (WGS) entry which is preliminary data.</text>
</comment>
<keyword evidence="1" id="KW-0472">Membrane</keyword>
<dbReference type="EMBL" id="JAEDAJ010000006">
    <property type="protein sequence ID" value="MBK0331913.1"/>
    <property type="molecule type" value="Genomic_DNA"/>
</dbReference>
<evidence type="ECO:0000313" key="2">
    <source>
        <dbReference type="EMBL" id="MBK0331913.1"/>
    </source>
</evidence>
<reference evidence="2 3" key="1">
    <citation type="submission" date="2020-12" db="EMBL/GenBank/DDBJ databases">
        <title>Brachybacterium sp. MASK1Z-5, whole genome shotgun sequence.</title>
        <authorList>
            <person name="Tuo L."/>
        </authorList>
    </citation>
    <scope>NUCLEOTIDE SEQUENCE [LARGE SCALE GENOMIC DNA]</scope>
    <source>
        <strain evidence="2 3">MASK1Z-5</strain>
    </source>
</reference>
<evidence type="ECO:0000256" key="1">
    <source>
        <dbReference type="SAM" id="Phobius"/>
    </source>
</evidence>
<sequence length="94" mass="9877">MSAEFIEIITGTLKVLGVGLLLGAGLPLLFSIGMKLQDRGQGGEERDGTVIAAKPVARVGAWAIFAVVALVILYGLLFITKGSLDHYLGIQLPL</sequence>
<feature type="transmembrane region" description="Helical" evidence="1">
    <location>
        <begin position="59"/>
        <end position="79"/>
    </location>
</feature>
<protein>
    <submittedName>
        <fullName evidence="2">Uncharacterized protein</fullName>
    </submittedName>
</protein>
<name>A0ABS1BBD3_9MICO</name>
<evidence type="ECO:0000313" key="3">
    <source>
        <dbReference type="Proteomes" id="UP000612352"/>
    </source>
</evidence>
<keyword evidence="3" id="KW-1185">Reference proteome</keyword>
<dbReference type="Proteomes" id="UP000612352">
    <property type="component" value="Unassembled WGS sequence"/>
</dbReference>
<keyword evidence="1" id="KW-0812">Transmembrane</keyword>
<proteinExistence type="predicted"/>
<gene>
    <name evidence="2" type="ORF">I8D64_10915</name>
</gene>
<dbReference type="RefSeq" id="WP_200502698.1">
    <property type="nucleotide sequence ID" value="NZ_JAEDAJ010000006.1"/>
</dbReference>
<accession>A0ABS1BBD3</accession>
<feature type="transmembrane region" description="Helical" evidence="1">
    <location>
        <begin position="12"/>
        <end position="32"/>
    </location>
</feature>
<organism evidence="2 3">
    <name type="scientific">Brachybacterium halotolerans</name>
    <dbReference type="NCBI Taxonomy" id="2795215"/>
    <lineage>
        <taxon>Bacteria</taxon>
        <taxon>Bacillati</taxon>
        <taxon>Actinomycetota</taxon>
        <taxon>Actinomycetes</taxon>
        <taxon>Micrococcales</taxon>
        <taxon>Dermabacteraceae</taxon>
        <taxon>Brachybacterium</taxon>
    </lineage>
</organism>
<keyword evidence="1" id="KW-1133">Transmembrane helix</keyword>